<reference evidence="2" key="1">
    <citation type="journal article" date="2020" name="MBio">
        <title>Horizontal gene transfer to a defensive symbiont with a reduced genome amongst a multipartite beetle microbiome.</title>
        <authorList>
            <person name="Waterworth S.C."/>
            <person name="Florez L.V."/>
            <person name="Rees E.R."/>
            <person name="Hertweck C."/>
            <person name="Kaltenpoth M."/>
            <person name="Kwan J.C."/>
        </authorList>
    </citation>
    <scope>NUCLEOTIDE SEQUENCE [LARGE SCALE GENOMIC DNA]</scope>
</reference>
<sequence length="142" mass="15517">MLALYEMRRLLRALGRPDAHQPDPGEQDCLDAIEQLAPVLERSGAPVELMVDCCRRVEDTLLRYSRTPAESVVVSLYYQDGLLAGYYGPGLPLPERLPQAVGDWQVELLEAIGGLGVLHGDSIRQQQAAHEAQEGSAGAPRL</sequence>
<protein>
    <submittedName>
        <fullName evidence="1">Uncharacterized protein</fullName>
    </submittedName>
</protein>
<accession>A0A7V8FRP0</accession>
<dbReference type="EMBL" id="WNDQ01000004">
    <property type="protein sequence ID" value="KAF1023456.1"/>
    <property type="molecule type" value="Genomic_DNA"/>
</dbReference>
<proteinExistence type="predicted"/>
<name>A0A7V8FRP0_9BURK</name>
<dbReference type="AlphaFoldDB" id="A0A7V8FRP0"/>
<evidence type="ECO:0000313" key="1">
    <source>
        <dbReference type="EMBL" id="KAF1023456.1"/>
    </source>
</evidence>
<gene>
    <name evidence="1" type="ORF">GAK30_00407</name>
</gene>
<evidence type="ECO:0000313" key="2">
    <source>
        <dbReference type="Proteomes" id="UP000461670"/>
    </source>
</evidence>
<organism evidence="1 2">
    <name type="scientific">Paracidovorax wautersii</name>
    <dbReference type="NCBI Taxonomy" id="1177982"/>
    <lineage>
        <taxon>Bacteria</taxon>
        <taxon>Pseudomonadati</taxon>
        <taxon>Pseudomonadota</taxon>
        <taxon>Betaproteobacteria</taxon>
        <taxon>Burkholderiales</taxon>
        <taxon>Comamonadaceae</taxon>
        <taxon>Paracidovorax</taxon>
    </lineage>
</organism>
<comment type="caution">
    <text evidence="1">The sequence shown here is derived from an EMBL/GenBank/DDBJ whole genome shotgun (WGS) entry which is preliminary data.</text>
</comment>
<dbReference type="Proteomes" id="UP000461670">
    <property type="component" value="Unassembled WGS sequence"/>
</dbReference>